<organism evidence="1 2">
    <name type="scientific">Trachymyrmex cornetzi</name>
    <dbReference type="NCBI Taxonomy" id="471704"/>
    <lineage>
        <taxon>Eukaryota</taxon>
        <taxon>Metazoa</taxon>
        <taxon>Ecdysozoa</taxon>
        <taxon>Arthropoda</taxon>
        <taxon>Hexapoda</taxon>
        <taxon>Insecta</taxon>
        <taxon>Pterygota</taxon>
        <taxon>Neoptera</taxon>
        <taxon>Endopterygota</taxon>
        <taxon>Hymenoptera</taxon>
        <taxon>Apocrita</taxon>
        <taxon>Aculeata</taxon>
        <taxon>Formicoidea</taxon>
        <taxon>Formicidae</taxon>
        <taxon>Myrmicinae</taxon>
        <taxon>Trachymyrmex</taxon>
    </lineage>
</organism>
<accession>A0A151JMA3</accession>
<protein>
    <submittedName>
        <fullName evidence="1">Uncharacterized protein</fullName>
    </submittedName>
</protein>
<proteinExistence type="predicted"/>
<reference evidence="1 2" key="1">
    <citation type="submission" date="2015-09" db="EMBL/GenBank/DDBJ databases">
        <title>Trachymyrmex cornetzi WGS genome.</title>
        <authorList>
            <person name="Nygaard S."/>
            <person name="Hu H."/>
            <person name="Boomsma J."/>
            <person name="Zhang G."/>
        </authorList>
    </citation>
    <scope>NUCLEOTIDE SEQUENCE [LARGE SCALE GENOMIC DNA]</scope>
    <source>
        <strain evidence="1">Tcor2-1</strain>
        <tissue evidence="1">Whole body</tissue>
    </source>
</reference>
<feature type="non-terminal residue" evidence="1">
    <location>
        <position position="1"/>
    </location>
</feature>
<name>A0A151JMA3_9HYME</name>
<dbReference type="AlphaFoldDB" id="A0A151JMA3"/>
<evidence type="ECO:0000313" key="1">
    <source>
        <dbReference type="EMBL" id="KYN27430.1"/>
    </source>
</evidence>
<dbReference type="Proteomes" id="UP000078492">
    <property type="component" value="Unassembled WGS sequence"/>
</dbReference>
<evidence type="ECO:0000313" key="2">
    <source>
        <dbReference type="Proteomes" id="UP000078492"/>
    </source>
</evidence>
<sequence>YYDRKNIFIYDSLNNKRLTKLSQSKKRQLSQRLVQLQSQIPVDFQRTTRSVADFNMAGSSAIYKLIQFAKDKSKGKSVDVVPCEWIVYDNVTGNLKTIFMPPPYTTETAELLHALVKSRATPPQSWPFYEVNIVGDASKFLQNFLYHIIRIL</sequence>
<dbReference type="EMBL" id="KQ978931">
    <property type="protein sequence ID" value="KYN27430.1"/>
    <property type="molecule type" value="Genomic_DNA"/>
</dbReference>
<keyword evidence="2" id="KW-1185">Reference proteome</keyword>
<gene>
    <name evidence="1" type="ORF">ALC57_03139</name>
</gene>